<keyword evidence="3" id="KW-1185">Reference proteome</keyword>
<reference evidence="3" key="1">
    <citation type="journal article" date="2019" name="Int. J. Syst. Evol. Microbiol.">
        <title>The Global Catalogue of Microorganisms (GCM) 10K type strain sequencing project: providing services to taxonomists for standard genome sequencing and annotation.</title>
        <authorList>
            <consortium name="The Broad Institute Genomics Platform"/>
            <consortium name="The Broad Institute Genome Sequencing Center for Infectious Disease"/>
            <person name="Wu L."/>
            <person name="Ma J."/>
        </authorList>
    </citation>
    <scope>NUCLEOTIDE SEQUENCE [LARGE SCALE GENOMIC DNA]</scope>
    <source>
        <strain evidence="3">CGMCC 4.7682</strain>
    </source>
</reference>
<dbReference type="Proteomes" id="UP001595764">
    <property type="component" value="Unassembled WGS sequence"/>
</dbReference>
<organism evidence="2 3">
    <name type="scientific">Amycolatopsis halotolerans</name>
    <dbReference type="NCBI Taxonomy" id="330083"/>
    <lineage>
        <taxon>Bacteria</taxon>
        <taxon>Bacillati</taxon>
        <taxon>Actinomycetota</taxon>
        <taxon>Actinomycetes</taxon>
        <taxon>Pseudonocardiales</taxon>
        <taxon>Pseudonocardiaceae</taxon>
        <taxon>Amycolatopsis</taxon>
    </lineage>
</organism>
<accession>A0ABV7QF18</accession>
<dbReference type="Pfam" id="PF12728">
    <property type="entry name" value="HTH_17"/>
    <property type="match status" value="1"/>
</dbReference>
<dbReference type="EMBL" id="JBHRWI010000015">
    <property type="protein sequence ID" value="MFC3510576.1"/>
    <property type="molecule type" value="Genomic_DNA"/>
</dbReference>
<evidence type="ECO:0000259" key="1">
    <source>
        <dbReference type="Pfam" id="PF12728"/>
    </source>
</evidence>
<evidence type="ECO:0000313" key="2">
    <source>
        <dbReference type="EMBL" id="MFC3510576.1"/>
    </source>
</evidence>
<protein>
    <submittedName>
        <fullName evidence="2">Helix-turn-helix transcriptional regulator</fullName>
    </submittedName>
</protein>
<name>A0ABV7QF18_9PSEU</name>
<dbReference type="RefSeq" id="WP_377868684.1">
    <property type="nucleotide sequence ID" value="NZ_JBHMAY010000007.1"/>
</dbReference>
<feature type="domain" description="Helix-turn-helix" evidence="1">
    <location>
        <begin position="18"/>
        <end position="68"/>
    </location>
</feature>
<evidence type="ECO:0000313" key="3">
    <source>
        <dbReference type="Proteomes" id="UP001595764"/>
    </source>
</evidence>
<comment type="caution">
    <text evidence="2">The sequence shown here is derived from an EMBL/GenBank/DDBJ whole genome shotgun (WGS) entry which is preliminary data.</text>
</comment>
<dbReference type="InterPro" id="IPR041657">
    <property type="entry name" value="HTH_17"/>
</dbReference>
<proteinExistence type="predicted"/>
<gene>
    <name evidence="2" type="ORF">ACFORO_10420</name>
</gene>
<sequence length="77" mass="8151">MPESATAFSLEKIDTPTMDLPDACVAFGISRSYGYELAKRGEFPARVIKLGTRYRVVTSSVREVLGQQGTGPGGAAA</sequence>